<dbReference type="CDD" id="cd07821">
    <property type="entry name" value="PYR_PYL_RCAR_like"/>
    <property type="match status" value="1"/>
</dbReference>
<dbReference type="Gene3D" id="3.30.530.20">
    <property type="match status" value="1"/>
</dbReference>
<keyword evidence="2" id="KW-1185">Reference proteome</keyword>
<dbReference type="EMBL" id="CP113836">
    <property type="protein sequence ID" value="WAL65339.1"/>
    <property type="molecule type" value="Genomic_DNA"/>
</dbReference>
<name>A0ABY7B048_9PSEU</name>
<dbReference type="Proteomes" id="UP001163203">
    <property type="component" value="Chromosome"/>
</dbReference>
<dbReference type="SUPFAM" id="SSF55961">
    <property type="entry name" value="Bet v1-like"/>
    <property type="match status" value="1"/>
</dbReference>
<organism evidence="1 2">
    <name type="scientific">Amycolatopsis cynarae</name>
    <dbReference type="NCBI Taxonomy" id="2995223"/>
    <lineage>
        <taxon>Bacteria</taxon>
        <taxon>Bacillati</taxon>
        <taxon>Actinomycetota</taxon>
        <taxon>Actinomycetes</taxon>
        <taxon>Pseudonocardiales</taxon>
        <taxon>Pseudonocardiaceae</taxon>
        <taxon>Amycolatopsis</taxon>
    </lineage>
</organism>
<sequence>MTPKRYSFEVSRTSSAPPGRLFRLETDGARWADWAGPLVPRSAWQRWGRPVGGVGAVRRLGLWPVLVYEETLEYEQDRRHVYTFARSAPVHDYRAEVLFTPAPGGGTDLCWRGSFTERLPGTGALARFLLEAAIRFLSHRLVKAAERD</sequence>
<dbReference type="RefSeq" id="WP_268755501.1">
    <property type="nucleotide sequence ID" value="NZ_CP113836.1"/>
</dbReference>
<evidence type="ECO:0000313" key="2">
    <source>
        <dbReference type="Proteomes" id="UP001163203"/>
    </source>
</evidence>
<protein>
    <submittedName>
        <fullName evidence="1">SRPBCC family protein</fullName>
    </submittedName>
</protein>
<accession>A0ABY7B048</accession>
<dbReference type="InterPro" id="IPR023393">
    <property type="entry name" value="START-like_dom_sf"/>
</dbReference>
<dbReference type="InterPro" id="IPR019587">
    <property type="entry name" value="Polyketide_cyclase/dehydratase"/>
</dbReference>
<reference evidence="1" key="1">
    <citation type="submission" date="2022-11" db="EMBL/GenBank/DDBJ databases">
        <authorList>
            <person name="Mo P."/>
        </authorList>
    </citation>
    <scope>NUCLEOTIDE SEQUENCE</scope>
    <source>
        <strain evidence="1">HUAS 11-8</strain>
    </source>
</reference>
<evidence type="ECO:0000313" key="1">
    <source>
        <dbReference type="EMBL" id="WAL65339.1"/>
    </source>
</evidence>
<gene>
    <name evidence="1" type="ORF">ORV05_31305</name>
</gene>
<proteinExistence type="predicted"/>
<dbReference type="Pfam" id="PF10604">
    <property type="entry name" value="Polyketide_cyc2"/>
    <property type="match status" value="1"/>
</dbReference>